<proteinExistence type="inferred from homology"/>
<dbReference type="EMBL" id="CP144699">
    <property type="protein sequence ID" value="WVZ21590.1"/>
    <property type="molecule type" value="Genomic_DNA"/>
</dbReference>
<dbReference type="InterPro" id="IPR000215">
    <property type="entry name" value="Serpin_fam"/>
</dbReference>
<evidence type="ECO:0000313" key="3">
    <source>
        <dbReference type="EMBL" id="WVZ21590.1"/>
    </source>
</evidence>
<dbReference type="GO" id="GO:0005615">
    <property type="term" value="C:extracellular space"/>
    <property type="evidence" value="ECO:0007669"/>
    <property type="project" value="InterPro"/>
</dbReference>
<keyword evidence="4" id="KW-1185">Reference proteome</keyword>
<reference evidence="3 4" key="1">
    <citation type="journal article" date="2023" name="Life. Sci Alliance">
        <title>Evolutionary insights into 3D genome organization and epigenetic landscape of Vigna mungo.</title>
        <authorList>
            <person name="Junaid A."/>
            <person name="Singh B."/>
            <person name="Bhatia S."/>
        </authorList>
    </citation>
    <scope>NUCLEOTIDE SEQUENCE [LARGE SCALE GENOMIC DNA]</scope>
    <source>
        <strain evidence="3">Urdbean</strain>
    </source>
</reference>
<dbReference type="Gene3D" id="3.30.497.10">
    <property type="entry name" value="Antithrombin, subunit I, domain 2"/>
    <property type="match status" value="1"/>
</dbReference>
<dbReference type="Proteomes" id="UP001374535">
    <property type="component" value="Chromosome 2"/>
</dbReference>
<dbReference type="InterPro" id="IPR042178">
    <property type="entry name" value="Serpin_sf_1"/>
</dbReference>
<dbReference type="InterPro" id="IPR042185">
    <property type="entry name" value="Serpin_sf_2"/>
</dbReference>
<dbReference type="Gene3D" id="2.30.39.10">
    <property type="entry name" value="Alpha-1-antitrypsin, domain 1"/>
    <property type="match status" value="1"/>
</dbReference>
<comment type="similarity">
    <text evidence="1">Belongs to the serpin family.</text>
</comment>
<dbReference type="PROSITE" id="PS00284">
    <property type="entry name" value="SERPIN"/>
    <property type="match status" value="1"/>
</dbReference>
<dbReference type="AlphaFoldDB" id="A0AAQ3P4Y3"/>
<dbReference type="PANTHER" id="PTHR11461">
    <property type="entry name" value="SERINE PROTEASE INHIBITOR, SERPIN"/>
    <property type="match status" value="1"/>
</dbReference>
<organism evidence="3 4">
    <name type="scientific">Vigna mungo</name>
    <name type="common">Black gram</name>
    <name type="synonym">Phaseolus mungo</name>
    <dbReference type="NCBI Taxonomy" id="3915"/>
    <lineage>
        <taxon>Eukaryota</taxon>
        <taxon>Viridiplantae</taxon>
        <taxon>Streptophyta</taxon>
        <taxon>Embryophyta</taxon>
        <taxon>Tracheophyta</taxon>
        <taxon>Spermatophyta</taxon>
        <taxon>Magnoliopsida</taxon>
        <taxon>eudicotyledons</taxon>
        <taxon>Gunneridae</taxon>
        <taxon>Pentapetalae</taxon>
        <taxon>rosids</taxon>
        <taxon>fabids</taxon>
        <taxon>Fabales</taxon>
        <taxon>Fabaceae</taxon>
        <taxon>Papilionoideae</taxon>
        <taxon>50 kb inversion clade</taxon>
        <taxon>NPAAA clade</taxon>
        <taxon>indigoferoid/millettioid clade</taxon>
        <taxon>Phaseoleae</taxon>
        <taxon>Vigna</taxon>
    </lineage>
</organism>
<dbReference type="GO" id="GO:0004867">
    <property type="term" value="F:serine-type endopeptidase inhibitor activity"/>
    <property type="evidence" value="ECO:0007669"/>
    <property type="project" value="InterPro"/>
</dbReference>
<dbReference type="InterPro" id="IPR023796">
    <property type="entry name" value="Serpin_dom"/>
</dbReference>
<evidence type="ECO:0000313" key="4">
    <source>
        <dbReference type="Proteomes" id="UP001374535"/>
    </source>
</evidence>
<dbReference type="SUPFAM" id="SSF56574">
    <property type="entry name" value="Serpins"/>
    <property type="match status" value="1"/>
</dbReference>
<dbReference type="InterPro" id="IPR036186">
    <property type="entry name" value="Serpin_sf"/>
</dbReference>
<protein>
    <recommendedName>
        <fullName evidence="2">Serpin domain-containing protein</fullName>
    </recommendedName>
</protein>
<name>A0AAQ3P4Y3_VIGMU</name>
<accession>A0AAQ3P4Y3</accession>
<evidence type="ECO:0000256" key="1">
    <source>
        <dbReference type="ARBA" id="ARBA00009500"/>
    </source>
</evidence>
<dbReference type="Pfam" id="PF00079">
    <property type="entry name" value="Serpin"/>
    <property type="match status" value="1"/>
</dbReference>
<evidence type="ECO:0000259" key="2">
    <source>
        <dbReference type="Pfam" id="PF00079"/>
    </source>
</evidence>
<dbReference type="PANTHER" id="PTHR11461:SF211">
    <property type="entry name" value="GH10112P-RELATED"/>
    <property type="match status" value="1"/>
</dbReference>
<feature type="domain" description="Serpin" evidence="2">
    <location>
        <begin position="30"/>
        <end position="121"/>
    </location>
</feature>
<sequence length="123" mass="14096">MTSKKKQFIRPFEGFKFLERKFPNYQLDVGDFRIPRFKISFGFEASDVLKELGVVLPFTVGGLAEMVESPVGQKLCVSDIFHKSFIEVNEEVDFVADHPFLFLIREDLTGTVLFIGQVFDPRA</sequence>
<dbReference type="InterPro" id="IPR023795">
    <property type="entry name" value="Serpin_CS"/>
</dbReference>
<gene>
    <name evidence="3" type="ORF">V8G54_008912</name>
</gene>